<dbReference type="Gene3D" id="2.10.25.10">
    <property type="entry name" value="Laminin"/>
    <property type="match status" value="1"/>
</dbReference>
<dbReference type="GO" id="GO:0005509">
    <property type="term" value="F:calcium ion binding"/>
    <property type="evidence" value="ECO:0007669"/>
    <property type="project" value="InterPro"/>
</dbReference>
<keyword evidence="3" id="KW-1133">Transmembrane helix</keyword>
<evidence type="ECO:0000259" key="4">
    <source>
        <dbReference type="PROSITE" id="PS50026"/>
    </source>
</evidence>
<dbReference type="InterPro" id="IPR000742">
    <property type="entry name" value="EGF"/>
</dbReference>
<evidence type="ECO:0000256" key="1">
    <source>
        <dbReference type="ARBA" id="ARBA00023157"/>
    </source>
</evidence>
<proteinExistence type="predicted"/>
<reference evidence="5 6" key="1">
    <citation type="submission" date="2019-05" db="EMBL/GenBank/DDBJ databases">
        <title>The compact genome of Giardia muris reveals important steps in the evolution of intestinal protozoan parasites.</title>
        <authorList>
            <person name="Xu F."/>
            <person name="Jimenez-Gonzalez A."/>
            <person name="Einarsson E."/>
            <person name="Astvaldsson A."/>
            <person name="Peirasmaki D."/>
            <person name="Eckmann L."/>
            <person name="Andersson J.O."/>
            <person name="Svard S.G."/>
            <person name="Jerlstrom-Hultqvist J."/>
        </authorList>
    </citation>
    <scope>NUCLEOTIDE SEQUENCE [LARGE SCALE GENOMIC DNA]</scope>
    <source>
        <strain evidence="5 6">Roberts-Thomson</strain>
    </source>
</reference>
<dbReference type="InterPro" id="IPR002049">
    <property type="entry name" value="LE_dom"/>
</dbReference>
<gene>
    <name evidence="5" type="ORF">GMRT_13248</name>
</gene>
<organism evidence="5 6">
    <name type="scientific">Giardia muris</name>
    <dbReference type="NCBI Taxonomy" id="5742"/>
    <lineage>
        <taxon>Eukaryota</taxon>
        <taxon>Metamonada</taxon>
        <taxon>Diplomonadida</taxon>
        <taxon>Hexamitidae</taxon>
        <taxon>Giardiinae</taxon>
        <taxon>Giardia</taxon>
    </lineage>
</organism>
<keyword evidence="3" id="KW-0472">Membrane</keyword>
<evidence type="ECO:0000313" key="6">
    <source>
        <dbReference type="Proteomes" id="UP000315496"/>
    </source>
</evidence>
<dbReference type="InterPro" id="IPR013111">
    <property type="entry name" value="EGF_extracell"/>
</dbReference>
<comment type="caution">
    <text evidence="5">The sequence shown here is derived from an EMBL/GenBank/DDBJ whole genome shotgun (WGS) entry which is preliminary data.</text>
</comment>
<dbReference type="Pfam" id="PF07974">
    <property type="entry name" value="EGF_2"/>
    <property type="match status" value="1"/>
</dbReference>
<dbReference type="InterPro" id="IPR001881">
    <property type="entry name" value="EGF-like_Ca-bd_dom"/>
</dbReference>
<evidence type="ECO:0000313" key="5">
    <source>
        <dbReference type="EMBL" id="TNJ27967.1"/>
    </source>
</evidence>
<dbReference type="AlphaFoldDB" id="A0A4Z1T4I2"/>
<protein>
    <submittedName>
        <fullName evidence="5">High cysteine membrane protein</fullName>
    </submittedName>
</protein>
<dbReference type="Proteomes" id="UP000315496">
    <property type="component" value="Chromosome 3"/>
</dbReference>
<dbReference type="EMBL" id="VDLU01000003">
    <property type="protein sequence ID" value="TNJ27967.1"/>
    <property type="molecule type" value="Genomic_DNA"/>
</dbReference>
<evidence type="ECO:0000256" key="2">
    <source>
        <dbReference type="PROSITE-ProRule" id="PRU00076"/>
    </source>
</evidence>
<keyword evidence="6" id="KW-1185">Reference proteome</keyword>
<dbReference type="SMART" id="SM00179">
    <property type="entry name" value="EGF_CA"/>
    <property type="match status" value="2"/>
</dbReference>
<dbReference type="PROSITE" id="PS50026">
    <property type="entry name" value="EGF_3"/>
    <property type="match status" value="1"/>
</dbReference>
<evidence type="ECO:0000256" key="3">
    <source>
        <dbReference type="SAM" id="Phobius"/>
    </source>
</evidence>
<keyword evidence="2" id="KW-0245">EGF-like domain</keyword>
<name>A0A4Z1T4I2_GIAMU</name>
<accession>A0A4Z1T4I2</accession>
<dbReference type="PROSITE" id="PS00022">
    <property type="entry name" value="EGF_1"/>
    <property type="match status" value="1"/>
</dbReference>
<dbReference type="OrthoDB" id="283575at2759"/>
<sequence>MFWFLILDAALAKLPQFCYYQNKECGGHGTCQQTDGVYTCICDEGCTLSPSMLCVPEVCYNPQYNLLCPNGECVKTGGSYHCECPSGLTAIGSQCAADVCITTINGVQTACSGHGTCLYNGYSAYYCGCEQHYSDHKLCTTCNLNYGAIINGECYPLKCIQKTTQGDSVLCNNCGTCSFSATGMINARKWHCVCDDKCKAKDGQCLSNSCVSDNYETYCGNAGVCTPSGCLCNSGFSGDKCTHNDADPGACPPNQTRVDGTCYPDRCLTKTDPPMVCGIQGAGECLYFDLEDAFVCKCNDGALSTDVYPCIPTGCYVDNQMCPNGKCIAESSGSGYKYHCECDDGFITRNNSCLPPSCFVSLSDGSTLECSGHGTCRTFGCDCDFAFAGPHCENFSGHCHPGFVFINYEVGCVAKECITYNPDRRVCGGFGKCVSDRGSYKCQCDAETVSDKDYICVSSYCRNENGAVCPSMSCVKLPSGKGQCGCPQDYSVYNGQCFPNVCITGNSLCSGNGRCNVDAGTCACIIGYSGASCSSCASGYQDVAGMGCISRGCIANGVICSNVGTCYGSGCQCPSGYRPNGPSCVVSGSSGPGLSKGAKVGIGMGCVIVISGVGLAIFFILKRKCKKAEVPADEEAQRLLDPEMSVEDVI</sequence>
<keyword evidence="1 2" id="KW-1015">Disulfide bond</keyword>
<feature type="transmembrane region" description="Helical" evidence="3">
    <location>
        <begin position="600"/>
        <end position="621"/>
    </location>
</feature>
<dbReference type="SMART" id="SM00181">
    <property type="entry name" value="EGF"/>
    <property type="match status" value="11"/>
</dbReference>
<feature type="domain" description="EGF-like" evidence="4">
    <location>
        <begin position="498"/>
        <end position="534"/>
    </location>
</feature>
<dbReference type="PROSITE" id="PS01186">
    <property type="entry name" value="EGF_2"/>
    <property type="match status" value="1"/>
</dbReference>
<keyword evidence="3" id="KW-0812">Transmembrane</keyword>
<dbReference type="PROSITE" id="PS01248">
    <property type="entry name" value="EGF_LAM_1"/>
    <property type="match status" value="1"/>
</dbReference>
<comment type="caution">
    <text evidence="2">Lacks conserved residue(s) required for the propagation of feature annotation.</text>
</comment>
<dbReference type="VEuPathDB" id="GiardiaDB:GMRT_13248"/>
<feature type="disulfide bond" evidence="2">
    <location>
        <begin position="524"/>
        <end position="533"/>
    </location>
</feature>